<dbReference type="InterPro" id="IPR001031">
    <property type="entry name" value="Thioesterase"/>
</dbReference>
<evidence type="ECO:0000313" key="4">
    <source>
        <dbReference type="EMBL" id="MBL1103943.1"/>
    </source>
</evidence>
<reference evidence="4 5" key="1">
    <citation type="submission" date="2021-01" db="EMBL/GenBank/DDBJ databases">
        <title>WGS of actinomycetes isolated from Thailand.</title>
        <authorList>
            <person name="Thawai C."/>
        </authorList>
    </citation>
    <scope>NUCLEOTIDE SEQUENCE [LARGE SCALE GENOMIC DNA]</scope>
    <source>
        <strain evidence="4 5">CH5-8</strain>
    </source>
</reference>
<comment type="caution">
    <text evidence="4">The sequence shown here is derived from an EMBL/GenBank/DDBJ whole genome shotgun (WGS) entry which is preliminary data.</text>
</comment>
<dbReference type="Gene3D" id="3.40.50.1820">
    <property type="entry name" value="alpha/beta hydrolase"/>
    <property type="match status" value="1"/>
</dbReference>
<dbReference type="InterPro" id="IPR020802">
    <property type="entry name" value="TesA-like"/>
</dbReference>
<dbReference type="InterPro" id="IPR029058">
    <property type="entry name" value="AB_hydrolase_fold"/>
</dbReference>
<dbReference type="Proteomes" id="UP000621386">
    <property type="component" value="Unassembled WGS sequence"/>
</dbReference>
<dbReference type="InterPro" id="IPR012223">
    <property type="entry name" value="TEII"/>
</dbReference>
<gene>
    <name evidence="4" type="ORF">JK361_04870</name>
</gene>
<keyword evidence="2" id="KW-0378">Hydrolase</keyword>
<sequence>MRRFHPSPEARVRLVCLPHAGGGATYYHPLSAALAPEIEALAVQYPGHQDRHREPCIDSLPELARRLVPHLLPWTDRPLAVFGHSMGASLGFEVARLLEHEHGVVPAALFASGRRAPSEHREEFLHQQGDDVLVRDVRELSGTDARLLADPELLNMVLPALRSDYKAIETYRYVPGPGLSCPVTALIGDEDPRVTLDEARSWTAHTTGDFALKIYGGGHFYLNQHTDAVAREISDRLLSATGASRP</sequence>
<comment type="similarity">
    <text evidence="1">Belongs to the thioesterase family.</text>
</comment>
<dbReference type="PANTHER" id="PTHR11487">
    <property type="entry name" value="THIOESTERASE"/>
    <property type="match status" value="1"/>
</dbReference>
<evidence type="ECO:0000259" key="3">
    <source>
        <dbReference type="SMART" id="SM00824"/>
    </source>
</evidence>
<dbReference type="SUPFAM" id="SSF53474">
    <property type="entry name" value="alpha/beta-Hydrolases"/>
    <property type="match status" value="1"/>
</dbReference>
<name>A0ABS1NV05_9ACTN</name>
<evidence type="ECO:0000256" key="2">
    <source>
        <dbReference type="ARBA" id="ARBA00022801"/>
    </source>
</evidence>
<dbReference type="EMBL" id="JAERRH010000002">
    <property type="protein sequence ID" value="MBL1103943.1"/>
    <property type="molecule type" value="Genomic_DNA"/>
</dbReference>
<organism evidence="4 5">
    <name type="scientific">Streptomyces musisoli</name>
    <dbReference type="NCBI Taxonomy" id="2802280"/>
    <lineage>
        <taxon>Bacteria</taxon>
        <taxon>Bacillati</taxon>
        <taxon>Actinomycetota</taxon>
        <taxon>Actinomycetes</taxon>
        <taxon>Kitasatosporales</taxon>
        <taxon>Streptomycetaceae</taxon>
        <taxon>Streptomyces</taxon>
    </lineage>
</organism>
<proteinExistence type="inferred from homology"/>
<protein>
    <submittedName>
        <fullName evidence="4">Thioesterase</fullName>
    </submittedName>
</protein>
<evidence type="ECO:0000313" key="5">
    <source>
        <dbReference type="Proteomes" id="UP000621386"/>
    </source>
</evidence>
<keyword evidence="5" id="KW-1185">Reference proteome</keyword>
<feature type="domain" description="Thioesterase TesA-like" evidence="3">
    <location>
        <begin position="15"/>
        <end position="237"/>
    </location>
</feature>
<accession>A0ABS1NV05</accession>
<dbReference type="PANTHER" id="PTHR11487:SF0">
    <property type="entry name" value="S-ACYL FATTY ACID SYNTHASE THIOESTERASE, MEDIUM CHAIN"/>
    <property type="match status" value="1"/>
</dbReference>
<dbReference type="Pfam" id="PF00975">
    <property type="entry name" value="Thioesterase"/>
    <property type="match status" value="1"/>
</dbReference>
<dbReference type="SMART" id="SM00824">
    <property type="entry name" value="PKS_TE"/>
    <property type="match status" value="1"/>
</dbReference>
<evidence type="ECO:0000256" key="1">
    <source>
        <dbReference type="ARBA" id="ARBA00007169"/>
    </source>
</evidence>